<dbReference type="Proteomes" id="UP000092713">
    <property type="component" value="Unassembled WGS sequence"/>
</dbReference>
<dbReference type="EMBL" id="LOCQ01000040">
    <property type="protein sequence ID" value="OBV41061.1"/>
    <property type="molecule type" value="Genomic_DNA"/>
</dbReference>
<dbReference type="OrthoDB" id="6399948at2"/>
<evidence type="ECO:0000313" key="2">
    <source>
        <dbReference type="EMBL" id="OBV41061.1"/>
    </source>
</evidence>
<comment type="caution">
    <text evidence="2">The sequence shown here is derived from an EMBL/GenBank/DDBJ whole genome shotgun (WGS) entry which is preliminary data.</text>
</comment>
<keyword evidence="3" id="KW-1185">Reference proteome</keyword>
<dbReference type="RefSeq" id="WP_082988711.1">
    <property type="nucleotide sequence ID" value="NZ_LOCQ01000040.1"/>
</dbReference>
<feature type="domain" description="Microcin J25-processing protein McjB C-terminal" evidence="1">
    <location>
        <begin position="48"/>
        <end position="125"/>
    </location>
</feature>
<gene>
    <name evidence="2" type="ORF">ASR47_102332</name>
</gene>
<dbReference type="Pfam" id="PF13471">
    <property type="entry name" value="Transglut_core3"/>
    <property type="match status" value="1"/>
</dbReference>
<dbReference type="InterPro" id="IPR032708">
    <property type="entry name" value="McjB_C"/>
</dbReference>
<reference evidence="2 3" key="1">
    <citation type="submission" date="2016-04" db="EMBL/GenBank/DDBJ databases">
        <title>Draft genome sequence of Janthinobacterium psychrotolerans sp. nov., isolated from freshwater sediments in Denmark.</title>
        <authorList>
            <person name="Gong X."/>
            <person name="Skrivergaard S."/>
            <person name="Korsgaard B.S."/>
            <person name="Schreiber L."/>
            <person name="Marshall I.P."/>
            <person name="Finster K."/>
            <person name="Schramm A."/>
        </authorList>
    </citation>
    <scope>NUCLEOTIDE SEQUENCE [LARGE SCALE GENOMIC DNA]</scope>
    <source>
        <strain evidence="2 3">S3-2</strain>
    </source>
</reference>
<evidence type="ECO:0000313" key="3">
    <source>
        <dbReference type="Proteomes" id="UP000092713"/>
    </source>
</evidence>
<evidence type="ECO:0000259" key="1">
    <source>
        <dbReference type="Pfam" id="PF13471"/>
    </source>
</evidence>
<protein>
    <submittedName>
        <fullName evidence="2">Transglutaminase-like superfamily protein</fullName>
    </submittedName>
</protein>
<dbReference type="AlphaFoldDB" id="A0A1A7C555"/>
<name>A0A1A7C555_9BURK</name>
<accession>A0A1A7C555</accession>
<proteinExistence type="predicted"/>
<sequence length="233" mass="25703">MNHASNKEIPEERKQGDIFAKKHRAHDHGEDMWLGRMACAKHYSSRLQTAVAQKEINGAAAEAYRALLLYVWDTNYFGACHSTSAVLFILLSEMGLKPHLCIGEVRFNGPCFDHSWVELDGEIFDVAISLPLPTGRSAGGPVFASVDLHSGKVSNVRFGISDGVGLDSDALVSLDNTLNAYAEVQRSLPSDRPDIWVLTLDIAQKLGLRCTVQDLIAKYGTVRREYRRGSTSI</sequence>
<organism evidence="2 3">
    <name type="scientific">Janthinobacterium psychrotolerans</name>
    <dbReference type="NCBI Taxonomy" id="1747903"/>
    <lineage>
        <taxon>Bacteria</taxon>
        <taxon>Pseudomonadati</taxon>
        <taxon>Pseudomonadota</taxon>
        <taxon>Betaproteobacteria</taxon>
        <taxon>Burkholderiales</taxon>
        <taxon>Oxalobacteraceae</taxon>
        <taxon>Janthinobacterium</taxon>
    </lineage>
</organism>